<organism evidence="1 2">
    <name type="scientific">Chryseobacterium gleum ATCC 35910</name>
    <dbReference type="NCBI Taxonomy" id="525257"/>
    <lineage>
        <taxon>Bacteria</taxon>
        <taxon>Pseudomonadati</taxon>
        <taxon>Bacteroidota</taxon>
        <taxon>Flavobacteriia</taxon>
        <taxon>Flavobacteriales</taxon>
        <taxon>Weeksellaceae</taxon>
        <taxon>Chryseobacterium group</taxon>
        <taxon>Chryseobacterium</taxon>
    </lineage>
</organism>
<name>A0ABP2IMS6_CHRGE</name>
<evidence type="ECO:0008006" key="3">
    <source>
        <dbReference type="Google" id="ProtNLM"/>
    </source>
</evidence>
<evidence type="ECO:0000313" key="2">
    <source>
        <dbReference type="Proteomes" id="UP000002969"/>
    </source>
</evidence>
<protein>
    <recommendedName>
        <fullName evidence="3">HTH lysR-type domain-containing protein</fullName>
    </recommendedName>
</protein>
<accession>A0ABP2IMS6</accession>
<dbReference type="Gene3D" id="1.10.10.10">
    <property type="entry name" value="Winged helix-like DNA-binding domain superfamily/Winged helix DNA-binding domain"/>
    <property type="match status" value="1"/>
</dbReference>
<dbReference type="GeneID" id="93023950"/>
<dbReference type="RefSeq" id="WP_002978639.1">
    <property type="nucleotide sequence ID" value="NZ_GL379781.1"/>
</dbReference>
<keyword evidence="2" id="KW-1185">Reference proteome</keyword>
<proteinExistence type="predicted"/>
<evidence type="ECO:0000313" key="1">
    <source>
        <dbReference type="EMBL" id="EFK34140.1"/>
    </source>
</evidence>
<sequence>MRDINANSSKEIVIKEAGGKSGGKSSLTDYGKKIVEKFKTAEEYFMKFSEDEIF</sequence>
<dbReference type="InterPro" id="IPR036388">
    <property type="entry name" value="WH-like_DNA-bd_sf"/>
</dbReference>
<dbReference type="EMBL" id="ACKQ02000007">
    <property type="protein sequence ID" value="EFK34140.1"/>
    <property type="molecule type" value="Genomic_DNA"/>
</dbReference>
<comment type="caution">
    <text evidence="1">The sequence shown here is derived from an EMBL/GenBank/DDBJ whole genome shotgun (WGS) entry which is preliminary data.</text>
</comment>
<reference evidence="1" key="1">
    <citation type="submission" date="2010-06" db="EMBL/GenBank/DDBJ databases">
        <authorList>
            <person name="Muzny D."/>
            <person name="Qin X."/>
            <person name="Buhay C."/>
            <person name="Dugan-Rocha S."/>
            <person name="Ding Y."/>
            <person name="Chen G."/>
            <person name="Hawes A."/>
            <person name="Holder M."/>
            <person name="Jhangiani S."/>
            <person name="Johnson A."/>
            <person name="Khan Z."/>
            <person name="Li Z."/>
            <person name="Liu W."/>
            <person name="Liu X."/>
            <person name="Perez L."/>
            <person name="Shen H."/>
            <person name="Wang Q."/>
            <person name="Watt J."/>
            <person name="Xi L."/>
            <person name="Xin Y."/>
            <person name="Zhou J."/>
            <person name="Deng J."/>
            <person name="Jiang H."/>
            <person name="Liu Y."/>
            <person name="Qu J."/>
            <person name="Song X.-Z."/>
            <person name="Zhang L."/>
            <person name="Villasana D."/>
            <person name="Johnson A."/>
            <person name="Liu J."/>
            <person name="Liyanage D."/>
            <person name="Lorensuhewa L."/>
            <person name="Robinson T."/>
            <person name="Song A."/>
            <person name="Song B.-B."/>
            <person name="Dinh H."/>
            <person name="Thornton R."/>
            <person name="Coyle M."/>
            <person name="Francisco L."/>
            <person name="Jackson L."/>
            <person name="Javaid M."/>
            <person name="Korchina V."/>
            <person name="Kovar C."/>
            <person name="Mata R."/>
            <person name="Mathew T."/>
            <person name="Ngo R."/>
            <person name="Nguyen L."/>
            <person name="Nguyen N."/>
            <person name="Okwuonu G."/>
            <person name="Ongeri F."/>
            <person name="Pham C."/>
            <person name="Simmons D."/>
            <person name="Wilczek-Boney K."/>
            <person name="Hale W."/>
            <person name="Jakkamsetti A."/>
            <person name="Pham P."/>
            <person name="Ruth R."/>
            <person name="San Lucas F."/>
            <person name="Warren J."/>
            <person name="Zhang J."/>
            <person name="Zhao Z."/>
            <person name="Zhou C."/>
            <person name="Zhu D."/>
            <person name="Lee S."/>
            <person name="Bess C."/>
            <person name="Blankenburg K."/>
            <person name="Forbes L."/>
            <person name="Fu Q."/>
            <person name="Gubbala S."/>
            <person name="Hirani K."/>
            <person name="Jayaseelan J.C."/>
            <person name="Lara F."/>
            <person name="Munidasa M."/>
            <person name="Palculict T."/>
            <person name="Patil S."/>
            <person name="Pu L.-L."/>
            <person name="Saada N."/>
            <person name="Tang L."/>
            <person name="Weissenberger G."/>
            <person name="Zhu Y."/>
            <person name="Hemphill L."/>
            <person name="Shang Y."/>
            <person name="Youmans B."/>
            <person name="Ayvaz T."/>
            <person name="Ross M."/>
            <person name="Santibanez J."/>
            <person name="Aqrawi P."/>
            <person name="Gross S."/>
            <person name="Joshi V."/>
            <person name="Fowler G."/>
            <person name="Nazareth L."/>
            <person name="Reid J."/>
            <person name="Worley K."/>
            <person name="Petrosino J."/>
            <person name="Highlander S."/>
            <person name="Gibbs R."/>
        </authorList>
    </citation>
    <scope>NUCLEOTIDE SEQUENCE [LARGE SCALE GENOMIC DNA]</scope>
    <source>
        <strain evidence="1">ATCC 35910</strain>
    </source>
</reference>
<gene>
    <name evidence="1" type="ORF">HMPREF0204_13209</name>
</gene>
<dbReference type="Proteomes" id="UP000002969">
    <property type="component" value="Unassembled WGS sequence"/>
</dbReference>